<dbReference type="EMBL" id="BORT01000032">
    <property type="protein sequence ID" value="GIO50456.1"/>
    <property type="molecule type" value="Genomic_DNA"/>
</dbReference>
<gene>
    <name evidence="1" type="ORF">J34TS1_52210</name>
</gene>
<protein>
    <submittedName>
        <fullName evidence="1">Uncharacterized protein</fullName>
    </submittedName>
</protein>
<dbReference type="AlphaFoldDB" id="A0A920CR04"/>
<sequence>MSDVAKLIDGQRTNLLLGKLLLEEPDALLLKRADQLSQCCASQMADRRLLLSGSEAFAKSFPSFTSPRLKVILGVNAFLHKLKLTFGKFLGNRKSGYF</sequence>
<keyword evidence="2" id="KW-1185">Reference proteome</keyword>
<dbReference type="Proteomes" id="UP000682811">
    <property type="component" value="Unassembled WGS sequence"/>
</dbReference>
<organism evidence="1 2">
    <name type="scientific">Paenibacillus azoreducens</name>
    <dbReference type="NCBI Taxonomy" id="116718"/>
    <lineage>
        <taxon>Bacteria</taxon>
        <taxon>Bacillati</taxon>
        <taxon>Bacillota</taxon>
        <taxon>Bacilli</taxon>
        <taxon>Bacillales</taxon>
        <taxon>Paenibacillaceae</taxon>
        <taxon>Paenibacillus</taxon>
    </lineage>
</organism>
<evidence type="ECO:0000313" key="1">
    <source>
        <dbReference type="EMBL" id="GIO50456.1"/>
    </source>
</evidence>
<comment type="caution">
    <text evidence="1">The sequence shown here is derived from an EMBL/GenBank/DDBJ whole genome shotgun (WGS) entry which is preliminary data.</text>
</comment>
<evidence type="ECO:0000313" key="2">
    <source>
        <dbReference type="Proteomes" id="UP000682811"/>
    </source>
</evidence>
<reference evidence="1 2" key="1">
    <citation type="submission" date="2021-03" db="EMBL/GenBank/DDBJ databases">
        <title>Antimicrobial resistance genes in bacteria isolated from Japanese honey, and their potential for conferring macrolide and lincosamide resistance in the American foulbrood pathogen Paenibacillus larvae.</title>
        <authorList>
            <person name="Okamoto M."/>
            <person name="Kumagai M."/>
            <person name="Kanamori H."/>
            <person name="Takamatsu D."/>
        </authorList>
    </citation>
    <scope>NUCLEOTIDE SEQUENCE [LARGE SCALE GENOMIC DNA]</scope>
    <source>
        <strain evidence="1 2">J34TS1</strain>
    </source>
</reference>
<accession>A0A920CR04</accession>
<proteinExistence type="predicted"/>
<name>A0A920CR04_9BACL</name>
<dbReference type="RefSeq" id="WP_212980671.1">
    <property type="nucleotide sequence ID" value="NZ_AP025343.1"/>
</dbReference>